<accession>A0ABY7VJG8</accession>
<evidence type="ECO:0000313" key="1">
    <source>
        <dbReference type="EMBL" id="WDE13892.1"/>
    </source>
</evidence>
<keyword evidence="2" id="KW-1185">Reference proteome</keyword>
<protein>
    <submittedName>
        <fullName evidence="1">Uncharacterized protein</fullName>
    </submittedName>
</protein>
<name>A0ABY7VJG8_9GAMM</name>
<proteinExistence type="predicted"/>
<sequence length="84" mass="9723">MGCYASEDYARDFLTSLHQWKNPLDIISQLMCYLLGDKHSLSRFNEEQAIDYLVDSLLNKDLLIFEVDEPRMTFSGHWGSESSS</sequence>
<evidence type="ECO:0000313" key="2">
    <source>
        <dbReference type="Proteomes" id="UP001215231"/>
    </source>
</evidence>
<organism evidence="1 2">
    <name type="scientific">Thalassomonas haliotis</name>
    <dbReference type="NCBI Taxonomy" id="485448"/>
    <lineage>
        <taxon>Bacteria</taxon>
        <taxon>Pseudomonadati</taxon>
        <taxon>Pseudomonadota</taxon>
        <taxon>Gammaproteobacteria</taxon>
        <taxon>Alteromonadales</taxon>
        <taxon>Colwelliaceae</taxon>
        <taxon>Thalassomonas</taxon>
    </lineage>
</organism>
<gene>
    <name evidence="1" type="ORF">H3N35_10865</name>
</gene>
<dbReference type="EMBL" id="CP059693">
    <property type="protein sequence ID" value="WDE13892.1"/>
    <property type="molecule type" value="Genomic_DNA"/>
</dbReference>
<dbReference type="Proteomes" id="UP001215231">
    <property type="component" value="Chromosome"/>
</dbReference>
<reference evidence="1 2" key="1">
    <citation type="journal article" date="2022" name="Mar. Drugs">
        <title>Bioassay-Guided Fractionation Leads to the Detection of Cholic Acid Generated by the Rare Thalassomonas sp.</title>
        <authorList>
            <person name="Pheiffer F."/>
            <person name="Schneider Y.K."/>
            <person name="Hansen E.H."/>
            <person name="Andersen J.H."/>
            <person name="Isaksson J."/>
            <person name="Busche T."/>
            <person name="R C."/>
            <person name="Kalinowski J."/>
            <person name="Zyl L.V."/>
            <person name="Trindade M."/>
        </authorList>
    </citation>
    <scope>NUCLEOTIDE SEQUENCE [LARGE SCALE GENOMIC DNA]</scope>
    <source>
        <strain evidence="1 2">A5K-61T</strain>
    </source>
</reference>